<protein>
    <submittedName>
        <fullName evidence="3">Protein FAM170A-like</fullName>
    </submittedName>
</protein>
<sequence length="315" mass="36104">MTNTVRNLPDFSDSPESEIMNHKQKRKHLEGRLSPQPAKMSRGEENMQDDLQGEDEILAPTQYYKVRDISYTTSEHLSYGDKFRGAETNKLPQYILHLPSRKRPLHQYLMGCPNDSFVSSSHVPFKFANNHLMTSVCTERKRVMNVYYMCVLTKSGIIIFEDMDGELEPPPKRISIAKLTFPEWIPPKVTLVDDTQYLLTNSEAHWDSEVQKGWEEAENASKPLGQDTGLSVKTPPWLVGLERGFWCMGCCSVFPTLESLMKHVERGIEEGFSCLTFHLAFNCDWEEERDSLGIYDSKNSSVSSDTQMLELKLFS</sequence>
<proteinExistence type="predicted"/>
<feature type="region of interest" description="Disordered" evidence="1">
    <location>
        <begin position="1"/>
        <end position="46"/>
    </location>
</feature>
<reference evidence="3" key="1">
    <citation type="submission" date="2025-08" db="UniProtKB">
        <authorList>
            <consortium name="RefSeq"/>
        </authorList>
    </citation>
    <scope>IDENTIFICATION</scope>
</reference>
<dbReference type="RefSeq" id="XP_004844362.1">
    <property type="nucleotide sequence ID" value="XM_004844305.1"/>
</dbReference>
<dbReference type="AlphaFoldDB" id="A0AAX6P5S7"/>
<evidence type="ECO:0000256" key="1">
    <source>
        <dbReference type="SAM" id="MobiDB-lite"/>
    </source>
</evidence>
<dbReference type="Proteomes" id="UP000694906">
    <property type="component" value="Unplaced"/>
</dbReference>
<evidence type="ECO:0000313" key="3">
    <source>
        <dbReference type="RefSeq" id="XP_004844362.1"/>
    </source>
</evidence>
<keyword evidence="2" id="KW-1185">Reference proteome</keyword>
<dbReference type="KEGG" id="hgl:101714474"/>
<dbReference type="PANTHER" id="PTHR33517">
    <property type="entry name" value="PROTEIN FAM170B-RELATED"/>
    <property type="match status" value="1"/>
</dbReference>
<organism evidence="2 3">
    <name type="scientific">Heterocephalus glaber</name>
    <name type="common">Naked mole rat</name>
    <dbReference type="NCBI Taxonomy" id="10181"/>
    <lineage>
        <taxon>Eukaryota</taxon>
        <taxon>Metazoa</taxon>
        <taxon>Chordata</taxon>
        <taxon>Craniata</taxon>
        <taxon>Vertebrata</taxon>
        <taxon>Euteleostomi</taxon>
        <taxon>Mammalia</taxon>
        <taxon>Eutheria</taxon>
        <taxon>Euarchontoglires</taxon>
        <taxon>Glires</taxon>
        <taxon>Rodentia</taxon>
        <taxon>Hystricomorpha</taxon>
        <taxon>Bathyergidae</taxon>
        <taxon>Heterocephalus</taxon>
    </lineage>
</organism>
<dbReference type="PANTHER" id="PTHR33517:SF5">
    <property type="entry name" value="FAMILY WITH SEQUENCE SIMILARITY 170 MEMBER A"/>
    <property type="match status" value="1"/>
</dbReference>
<gene>
    <name evidence="3" type="primary">LOC101714474</name>
</gene>
<dbReference type="GeneID" id="101714474"/>
<dbReference type="GO" id="GO:0009566">
    <property type="term" value="P:fertilization"/>
    <property type="evidence" value="ECO:0007669"/>
    <property type="project" value="TreeGrafter"/>
</dbReference>
<dbReference type="InterPro" id="IPR040879">
    <property type="entry name" value="Spt46-like"/>
</dbReference>
<dbReference type="Pfam" id="PF17734">
    <property type="entry name" value="Spt46"/>
    <property type="match status" value="1"/>
</dbReference>
<dbReference type="GO" id="GO:0005634">
    <property type="term" value="C:nucleus"/>
    <property type="evidence" value="ECO:0007669"/>
    <property type="project" value="TreeGrafter"/>
</dbReference>
<evidence type="ECO:0000313" key="2">
    <source>
        <dbReference type="Proteomes" id="UP000694906"/>
    </source>
</evidence>
<name>A0AAX6P5S7_HETGA</name>
<accession>A0AAX6P5S7</accession>